<evidence type="ECO:0000313" key="3">
    <source>
        <dbReference type="WBParaSite" id="nRc.2.0.1.t29767-RA"/>
    </source>
</evidence>
<reference evidence="3" key="1">
    <citation type="submission" date="2022-11" db="UniProtKB">
        <authorList>
            <consortium name="WormBaseParasite"/>
        </authorList>
    </citation>
    <scope>IDENTIFICATION</scope>
</reference>
<feature type="compositionally biased region" description="Polar residues" evidence="1">
    <location>
        <begin position="27"/>
        <end position="37"/>
    </location>
</feature>
<feature type="region of interest" description="Disordered" evidence="1">
    <location>
        <begin position="153"/>
        <end position="173"/>
    </location>
</feature>
<dbReference type="AlphaFoldDB" id="A0A915JVH4"/>
<evidence type="ECO:0000256" key="1">
    <source>
        <dbReference type="SAM" id="MobiDB-lite"/>
    </source>
</evidence>
<feature type="compositionally biased region" description="Polar residues" evidence="1">
    <location>
        <begin position="241"/>
        <end position="250"/>
    </location>
</feature>
<dbReference type="Proteomes" id="UP000887565">
    <property type="component" value="Unplaced"/>
</dbReference>
<sequence length="270" mass="30407">MVVPVRRKQIPDISPRPPLRHKKRINDNTSLSDNTISFSKLPSIKRKAEEKLRLIELEKEKLLQDKRRRRSKGLDNEANEFKFPSPTKQRTHIVDRLSTDEDEACFSSPPLSSNDEQSSDRRKLAVITESRVCGANNENYIVCEARKPLSARNRDLNDQTSKSNKKQTPNCMTTVGSIDYSAILQRHKMSTRTGDFMESDERMPMTDDDSNSNGKSKPRINSYVTTSEGVGSSVIGSTTSQISLPVSQNKKNNEHVDMNGSKTIAANPNK</sequence>
<name>A0A915JVH4_ROMCU</name>
<feature type="region of interest" description="Disordered" evidence="1">
    <location>
        <begin position="192"/>
        <end position="270"/>
    </location>
</feature>
<feature type="compositionally biased region" description="Low complexity" evidence="1">
    <location>
        <begin position="222"/>
        <end position="240"/>
    </location>
</feature>
<feature type="region of interest" description="Disordered" evidence="1">
    <location>
        <begin position="68"/>
        <end position="120"/>
    </location>
</feature>
<dbReference type="WBParaSite" id="nRc.2.0.1.t29767-RA">
    <property type="protein sequence ID" value="nRc.2.0.1.t29767-RA"/>
    <property type="gene ID" value="nRc.2.0.1.g29767"/>
</dbReference>
<proteinExistence type="predicted"/>
<feature type="compositionally biased region" description="Polar residues" evidence="1">
    <location>
        <begin position="158"/>
        <end position="173"/>
    </location>
</feature>
<feature type="region of interest" description="Disordered" evidence="1">
    <location>
        <begin position="1"/>
        <end position="37"/>
    </location>
</feature>
<organism evidence="2 3">
    <name type="scientific">Romanomermis culicivorax</name>
    <name type="common">Nematode worm</name>
    <dbReference type="NCBI Taxonomy" id="13658"/>
    <lineage>
        <taxon>Eukaryota</taxon>
        <taxon>Metazoa</taxon>
        <taxon>Ecdysozoa</taxon>
        <taxon>Nematoda</taxon>
        <taxon>Enoplea</taxon>
        <taxon>Dorylaimia</taxon>
        <taxon>Mermithida</taxon>
        <taxon>Mermithoidea</taxon>
        <taxon>Mermithidae</taxon>
        <taxon>Romanomermis</taxon>
    </lineage>
</organism>
<feature type="compositionally biased region" description="Polar residues" evidence="1">
    <location>
        <begin position="260"/>
        <end position="270"/>
    </location>
</feature>
<protein>
    <submittedName>
        <fullName evidence="3">Uncharacterized protein</fullName>
    </submittedName>
</protein>
<keyword evidence="2" id="KW-1185">Reference proteome</keyword>
<evidence type="ECO:0000313" key="2">
    <source>
        <dbReference type="Proteomes" id="UP000887565"/>
    </source>
</evidence>
<accession>A0A915JVH4</accession>